<dbReference type="Proteomes" id="UP000216225">
    <property type="component" value="Unassembled WGS sequence"/>
</dbReference>
<dbReference type="SUPFAM" id="SSF46785">
    <property type="entry name" value="Winged helix' DNA-binding domain"/>
    <property type="match status" value="1"/>
</dbReference>
<dbReference type="CDD" id="cd07377">
    <property type="entry name" value="WHTH_GntR"/>
    <property type="match status" value="1"/>
</dbReference>
<dbReference type="InterPro" id="IPR000524">
    <property type="entry name" value="Tscrpt_reg_HTH_GntR"/>
</dbReference>
<evidence type="ECO:0000256" key="4">
    <source>
        <dbReference type="SAM" id="MobiDB-lite"/>
    </source>
</evidence>
<feature type="domain" description="HTH gntR-type" evidence="5">
    <location>
        <begin position="21"/>
        <end position="89"/>
    </location>
</feature>
<name>A0A3R7ISV7_9BURK</name>
<dbReference type="Pfam" id="PF00392">
    <property type="entry name" value="GntR"/>
    <property type="match status" value="1"/>
</dbReference>
<dbReference type="Gene3D" id="1.10.10.10">
    <property type="entry name" value="Winged helix-like DNA-binding domain superfamily/Winged helix DNA-binding domain"/>
    <property type="match status" value="1"/>
</dbReference>
<sequence>MTLDAEPNPHHSPNPALQGSQPRYVQLAQTLLNEIESGHYPVGSLLPTEFELCEQFGVSRSTAREAVKRLVQLGLVVRQPRVGTTVRARTATTGYRQSMADVSDLYQYATETTLVIESRATVQIDAEQAQSLEATAGETWLNLHGRRHARTPSGEPAAPICVTELWLYPAFRSIQGIQGALQGAVHAAIEQQFGELITEVEQEIRAVALNKADAEVLGAPAGSPGLWVRRRYRNRMGQLVELATSIHPADRFSYTTVLRREWGVGGKGDAA</sequence>
<accession>A0A3R7ISV7</accession>
<dbReference type="InterPro" id="IPR050679">
    <property type="entry name" value="Bact_HTH_transcr_reg"/>
</dbReference>
<dbReference type="InterPro" id="IPR036388">
    <property type="entry name" value="WH-like_DNA-bd_sf"/>
</dbReference>
<gene>
    <name evidence="6" type="ORF">CE154_010710</name>
</gene>
<dbReference type="PANTHER" id="PTHR44846">
    <property type="entry name" value="MANNOSYL-D-GLYCERATE TRANSPORT/METABOLISM SYSTEM REPRESSOR MNGR-RELATED"/>
    <property type="match status" value="1"/>
</dbReference>
<dbReference type="AlphaFoldDB" id="A0A3R7ISV7"/>
<dbReference type="SUPFAM" id="SSF64288">
    <property type="entry name" value="Chorismate lyase-like"/>
    <property type="match status" value="1"/>
</dbReference>
<evidence type="ECO:0000313" key="6">
    <source>
        <dbReference type="EMBL" id="RKJ96495.1"/>
    </source>
</evidence>
<keyword evidence="1" id="KW-0805">Transcription regulation</keyword>
<organism evidence="6 7">
    <name type="scientific">Alicycliphilus denitrificans</name>
    <dbReference type="NCBI Taxonomy" id="179636"/>
    <lineage>
        <taxon>Bacteria</taxon>
        <taxon>Pseudomonadati</taxon>
        <taxon>Pseudomonadota</taxon>
        <taxon>Betaproteobacteria</taxon>
        <taxon>Burkholderiales</taxon>
        <taxon>Comamonadaceae</taxon>
        <taxon>Alicycliphilus</taxon>
    </lineage>
</organism>
<dbReference type="InterPro" id="IPR036390">
    <property type="entry name" value="WH_DNA-bd_sf"/>
</dbReference>
<dbReference type="InterPro" id="IPR011663">
    <property type="entry name" value="UTRA"/>
</dbReference>
<dbReference type="RefSeq" id="WP_094438061.1">
    <property type="nucleotide sequence ID" value="NZ_NKDB02000002.1"/>
</dbReference>
<proteinExistence type="predicted"/>
<evidence type="ECO:0000256" key="3">
    <source>
        <dbReference type="ARBA" id="ARBA00023163"/>
    </source>
</evidence>
<dbReference type="SMART" id="SM00866">
    <property type="entry name" value="UTRA"/>
    <property type="match status" value="1"/>
</dbReference>
<keyword evidence="3" id="KW-0804">Transcription</keyword>
<dbReference type="GO" id="GO:0003677">
    <property type="term" value="F:DNA binding"/>
    <property type="evidence" value="ECO:0007669"/>
    <property type="project" value="UniProtKB-KW"/>
</dbReference>
<dbReference type="PROSITE" id="PS50949">
    <property type="entry name" value="HTH_GNTR"/>
    <property type="match status" value="1"/>
</dbReference>
<dbReference type="SMART" id="SM00345">
    <property type="entry name" value="HTH_GNTR"/>
    <property type="match status" value="1"/>
</dbReference>
<dbReference type="InterPro" id="IPR028978">
    <property type="entry name" value="Chorismate_lyase_/UTRA_dom_sf"/>
</dbReference>
<reference evidence="6 7" key="1">
    <citation type="submission" date="2018-09" db="EMBL/GenBank/DDBJ databases">
        <title>Genome comparison of Alicycliphilus sp. BQ1, a polyurethanolytic bacterium, with its closest phylogenetic relatives Alicycliphilus denitrificans BC and K601, unable to attack polyurethane.</title>
        <authorList>
            <person name="Loza-Tavera H."/>
            <person name="Lozano L."/>
            <person name="Cevallos M."/>
            <person name="Maya-Lucas O."/>
            <person name="Garcia-Mena J."/>
            <person name="Hernandez J."/>
        </authorList>
    </citation>
    <scope>NUCLEOTIDE SEQUENCE [LARGE SCALE GENOMIC DNA]</scope>
    <source>
        <strain evidence="6 7">BQ1</strain>
    </source>
</reference>
<dbReference type="Gene3D" id="3.40.1410.10">
    <property type="entry name" value="Chorismate lyase-like"/>
    <property type="match status" value="1"/>
</dbReference>
<dbReference type="EMBL" id="NKDB02000002">
    <property type="protein sequence ID" value="RKJ96495.1"/>
    <property type="molecule type" value="Genomic_DNA"/>
</dbReference>
<evidence type="ECO:0000259" key="5">
    <source>
        <dbReference type="PROSITE" id="PS50949"/>
    </source>
</evidence>
<comment type="caution">
    <text evidence="6">The sequence shown here is derived from an EMBL/GenBank/DDBJ whole genome shotgun (WGS) entry which is preliminary data.</text>
</comment>
<evidence type="ECO:0000313" key="7">
    <source>
        <dbReference type="Proteomes" id="UP000216225"/>
    </source>
</evidence>
<keyword evidence="2" id="KW-0238">DNA-binding</keyword>
<dbReference type="PRINTS" id="PR00035">
    <property type="entry name" value="HTHGNTR"/>
</dbReference>
<dbReference type="GO" id="GO:0003700">
    <property type="term" value="F:DNA-binding transcription factor activity"/>
    <property type="evidence" value="ECO:0007669"/>
    <property type="project" value="InterPro"/>
</dbReference>
<evidence type="ECO:0000256" key="1">
    <source>
        <dbReference type="ARBA" id="ARBA00023015"/>
    </source>
</evidence>
<dbReference type="Pfam" id="PF07702">
    <property type="entry name" value="UTRA"/>
    <property type="match status" value="1"/>
</dbReference>
<evidence type="ECO:0000256" key="2">
    <source>
        <dbReference type="ARBA" id="ARBA00023125"/>
    </source>
</evidence>
<protein>
    <submittedName>
        <fullName evidence="6">GntR family transcriptional regulator</fullName>
    </submittedName>
</protein>
<feature type="region of interest" description="Disordered" evidence="4">
    <location>
        <begin position="1"/>
        <end position="20"/>
    </location>
</feature>